<evidence type="ECO:0000256" key="2">
    <source>
        <dbReference type="ARBA" id="ARBA00029447"/>
    </source>
</evidence>
<dbReference type="EMBL" id="JBHSLW010000037">
    <property type="protein sequence ID" value="MFC5422223.1"/>
    <property type="molecule type" value="Genomic_DNA"/>
</dbReference>
<evidence type="ECO:0000256" key="3">
    <source>
        <dbReference type="PROSITE-ProRule" id="PRU00284"/>
    </source>
</evidence>
<dbReference type="Proteomes" id="UP001596053">
    <property type="component" value="Unassembled WGS sequence"/>
</dbReference>
<evidence type="ECO:0000259" key="5">
    <source>
        <dbReference type="PROSITE" id="PS50111"/>
    </source>
</evidence>
<dbReference type="PANTHER" id="PTHR32089:SF112">
    <property type="entry name" value="LYSOZYME-LIKE PROTEIN-RELATED"/>
    <property type="match status" value="1"/>
</dbReference>
<dbReference type="CDD" id="cd01068">
    <property type="entry name" value="globin_sensor"/>
    <property type="match status" value="1"/>
</dbReference>
<dbReference type="InterPro" id="IPR004089">
    <property type="entry name" value="MCPsignal_dom"/>
</dbReference>
<dbReference type="Pfam" id="PF00015">
    <property type="entry name" value="MCPsignal"/>
    <property type="match status" value="1"/>
</dbReference>
<evidence type="ECO:0000256" key="4">
    <source>
        <dbReference type="SAM" id="Coils"/>
    </source>
</evidence>
<dbReference type="RefSeq" id="WP_377800506.1">
    <property type="nucleotide sequence ID" value="NZ_JBHSLW010000037.1"/>
</dbReference>
<evidence type="ECO:0000313" key="6">
    <source>
        <dbReference type="EMBL" id="MFC5422223.1"/>
    </source>
</evidence>
<dbReference type="Gene3D" id="1.10.490.10">
    <property type="entry name" value="Globins"/>
    <property type="match status" value="1"/>
</dbReference>
<comment type="similarity">
    <text evidence="2">Belongs to the methyl-accepting chemotaxis (MCP) protein family.</text>
</comment>
<sequence length="450" mass="48290">MTNAIAEHAARLRTFRIDAIDIDLLRQQAEFARRRLPTLLPELHERFEAWPEILSAMQRPDVHELRLAHWIRLVSGELEDGYLQSAHALASAFNDNGVPAHAVAICHAIVSNAIGAELGLLRDGLAKLSHIWQAKEYNRRIALRAALQKAVQLDLELLLESYTHAQRQSRERIQREISAFEITVRNVVGAVTNSAHVVEDMANTMNGVVKETGLQAVAAARASDEASDNVGSVASATEELSISLSQISDEVARATTKANDANKAALRTEAIVKGLAQSAQTIGSIVDLIRDIAAQTNLLALNATIEAARAGEAGRGFAVVAQEVKQLSARTARATDEIAAQVPAMQAATQEAVEAIESIVGFVGDMDQTTLTIASSVDEQRAATQEIARSINFASQGTQEVAHAIASVNESAQAAGTGVDEMLGLAQALTRQAETLNEAFENLTRQNRAA</sequence>
<evidence type="ECO:0000313" key="7">
    <source>
        <dbReference type="Proteomes" id="UP001596053"/>
    </source>
</evidence>
<dbReference type="InterPro" id="IPR044398">
    <property type="entry name" value="Globin-sensor_dom"/>
</dbReference>
<dbReference type="SUPFAM" id="SSF46458">
    <property type="entry name" value="Globin-like"/>
    <property type="match status" value="1"/>
</dbReference>
<protein>
    <submittedName>
        <fullName evidence="6">Methyl-accepting chemotaxis protein</fullName>
    </submittedName>
</protein>
<accession>A0ABW0IZB2</accession>
<dbReference type="PANTHER" id="PTHR32089">
    <property type="entry name" value="METHYL-ACCEPTING CHEMOTAXIS PROTEIN MCPB"/>
    <property type="match status" value="1"/>
</dbReference>
<dbReference type="Gene3D" id="1.10.287.950">
    <property type="entry name" value="Methyl-accepting chemotaxis protein"/>
    <property type="match status" value="1"/>
</dbReference>
<organism evidence="6 7">
    <name type="scientific">Bosea eneae</name>
    <dbReference type="NCBI Taxonomy" id="151454"/>
    <lineage>
        <taxon>Bacteria</taxon>
        <taxon>Pseudomonadati</taxon>
        <taxon>Pseudomonadota</taxon>
        <taxon>Alphaproteobacteria</taxon>
        <taxon>Hyphomicrobiales</taxon>
        <taxon>Boseaceae</taxon>
        <taxon>Bosea</taxon>
    </lineage>
</organism>
<gene>
    <name evidence="6" type="ORF">ACFPOB_21895</name>
</gene>
<keyword evidence="1 3" id="KW-0807">Transducer</keyword>
<keyword evidence="7" id="KW-1185">Reference proteome</keyword>
<feature type="coiled-coil region" evidence="4">
    <location>
        <begin position="419"/>
        <end position="446"/>
    </location>
</feature>
<proteinExistence type="inferred from homology"/>
<dbReference type="InterPro" id="IPR039379">
    <property type="entry name" value="Protoglobin_sensor_dom"/>
</dbReference>
<dbReference type="InterPro" id="IPR004090">
    <property type="entry name" value="Chemotax_Me-accpt_rcpt"/>
</dbReference>
<name>A0ABW0IZB2_9HYPH</name>
<reference evidence="7" key="1">
    <citation type="journal article" date="2019" name="Int. J. Syst. Evol. Microbiol.">
        <title>The Global Catalogue of Microorganisms (GCM) 10K type strain sequencing project: providing services to taxonomists for standard genome sequencing and annotation.</title>
        <authorList>
            <consortium name="The Broad Institute Genomics Platform"/>
            <consortium name="The Broad Institute Genome Sequencing Center for Infectious Disease"/>
            <person name="Wu L."/>
            <person name="Ma J."/>
        </authorList>
    </citation>
    <scope>NUCLEOTIDE SEQUENCE [LARGE SCALE GENOMIC DNA]</scope>
    <source>
        <strain evidence="7">NCAIM B.01391</strain>
    </source>
</reference>
<dbReference type="Pfam" id="PF11563">
    <property type="entry name" value="Protoglobin"/>
    <property type="match status" value="1"/>
</dbReference>
<dbReference type="PROSITE" id="PS50111">
    <property type="entry name" value="CHEMOTAXIS_TRANSDUC_2"/>
    <property type="match status" value="1"/>
</dbReference>
<dbReference type="SMART" id="SM00283">
    <property type="entry name" value="MA"/>
    <property type="match status" value="1"/>
</dbReference>
<dbReference type="InterPro" id="IPR012292">
    <property type="entry name" value="Globin/Proto"/>
</dbReference>
<feature type="domain" description="Methyl-accepting transducer" evidence="5">
    <location>
        <begin position="194"/>
        <end position="416"/>
    </location>
</feature>
<dbReference type="InterPro" id="IPR009050">
    <property type="entry name" value="Globin-like_sf"/>
</dbReference>
<dbReference type="SUPFAM" id="SSF58104">
    <property type="entry name" value="Methyl-accepting chemotaxis protein (MCP) signaling domain"/>
    <property type="match status" value="1"/>
</dbReference>
<comment type="caution">
    <text evidence="6">The sequence shown here is derived from an EMBL/GenBank/DDBJ whole genome shotgun (WGS) entry which is preliminary data.</text>
</comment>
<keyword evidence="4" id="KW-0175">Coiled coil</keyword>
<evidence type="ECO:0000256" key="1">
    <source>
        <dbReference type="ARBA" id="ARBA00023224"/>
    </source>
</evidence>
<dbReference type="PRINTS" id="PR00260">
    <property type="entry name" value="CHEMTRNSDUCR"/>
</dbReference>